<evidence type="ECO:0000313" key="2">
    <source>
        <dbReference type="Proteomes" id="UP000321598"/>
    </source>
</evidence>
<proteinExistence type="predicted"/>
<gene>
    <name evidence="1" type="ORF">SAR03_00160</name>
</gene>
<dbReference type="EMBL" id="BKAV01000001">
    <property type="protein sequence ID" value="GEP98978.1"/>
    <property type="molecule type" value="Genomic_DNA"/>
</dbReference>
<name>A0ABQ0XPX8_9STAP</name>
<organism evidence="1 2">
    <name type="scientific">Staphylococcus arlettae</name>
    <dbReference type="NCBI Taxonomy" id="29378"/>
    <lineage>
        <taxon>Bacteria</taxon>
        <taxon>Bacillati</taxon>
        <taxon>Bacillota</taxon>
        <taxon>Bacilli</taxon>
        <taxon>Bacillales</taxon>
        <taxon>Staphylococcaceae</taxon>
        <taxon>Staphylococcus</taxon>
    </lineage>
</organism>
<evidence type="ECO:0000313" key="1">
    <source>
        <dbReference type="EMBL" id="GEP98978.1"/>
    </source>
</evidence>
<sequence>MLNKMPKSSIFSHPDFTVGSRFSLDQPYCLKTTIWVAGFDYCRLGFAPYPEDEYTNFIDIS</sequence>
<protein>
    <submittedName>
        <fullName evidence="1">Uncharacterized protein</fullName>
    </submittedName>
</protein>
<comment type="caution">
    <text evidence="1">The sequence shown here is derived from an EMBL/GenBank/DDBJ whole genome shotgun (WGS) entry which is preliminary data.</text>
</comment>
<keyword evidence="2" id="KW-1185">Reference proteome</keyword>
<accession>A0ABQ0XPX8</accession>
<dbReference type="Proteomes" id="UP000321598">
    <property type="component" value="Unassembled WGS sequence"/>
</dbReference>
<reference evidence="1 2" key="1">
    <citation type="submission" date="2019-07" db="EMBL/GenBank/DDBJ databases">
        <title>Whole genome shotgun sequence of Staphylococcus arlettae NBRC 109765.</title>
        <authorList>
            <person name="Hosoyama A."/>
            <person name="Uohara A."/>
            <person name="Ohji S."/>
            <person name="Ichikawa N."/>
        </authorList>
    </citation>
    <scope>NUCLEOTIDE SEQUENCE [LARGE SCALE GENOMIC DNA]</scope>
    <source>
        <strain evidence="1 2">NBRC 109765</strain>
    </source>
</reference>